<dbReference type="EC" id="4.1.2.14" evidence="5"/>
<dbReference type="GO" id="GO:0008675">
    <property type="term" value="F:2-dehydro-3-deoxy-phosphogluconate aldolase activity"/>
    <property type="evidence" value="ECO:0007669"/>
    <property type="project" value="UniProtKB-EC"/>
</dbReference>
<dbReference type="InterPro" id="IPR013785">
    <property type="entry name" value="Aldolase_TIM"/>
</dbReference>
<comment type="similarity">
    <text evidence="3">Belongs to the KHG/KDPG aldolase family.</text>
</comment>
<comment type="pathway">
    <text evidence="2">Carbohydrate acid metabolism; 2-dehydro-3-deoxy-D-gluconate degradation; D-glyceraldehyde 3-phosphate and pyruvate from 2-dehydro-3-deoxy-D-gluconate: step 2/2.</text>
</comment>
<dbReference type="CDD" id="cd00452">
    <property type="entry name" value="KDPG_aldolase"/>
    <property type="match status" value="1"/>
</dbReference>
<evidence type="ECO:0000256" key="7">
    <source>
        <dbReference type="ARBA" id="ARBA00023270"/>
    </source>
</evidence>
<dbReference type="InterPro" id="IPR000887">
    <property type="entry name" value="Aldlse_KDPG_KHG"/>
</dbReference>
<evidence type="ECO:0000256" key="4">
    <source>
        <dbReference type="ARBA" id="ARBA00011233"/>
    </source>
</evidence>
<evidence type="ECO:0000256" key="8">
    <source>
        <dbReference type="ARBA" id="ARBA00023277"/>
    </source>
</evidence>
<dbReference type="Proteomes" id="UP000035268">
    <property type="component" value="Chromosome"/>
</dbReference>
<proteinExistence type="inferred from homology"/>
<dbReference type="InterPro" id="IPR031337">
    <property type="entry name" value="KDPG/KHG_AS_1"/>
</dbReference>
<dbReference type="Pfam" id="PF01081">
    <property type="entry name" value="Aldolase"/>
    <property type="match status" value="1"/>
</dbReference>
<comment type="catalytic activity">
    <reaction evidence="1">
        <text>2-dehydro-3-deoxy-6-phospho-D-gluconate = D-glyceraldehyde 3-phosphate + pyruvate</text>
        <dbReference type="Rhea" id="RHEA:17089"/>
        <dbReference type="ChEBI" id="CHEBI:15361"/>
        <dbReference type="ChEBI" id="CHEBI:57569"/>
        <dbReference type="ChEBI" id="CHEBI:59776"/>
        <dbReference type="EC" id="4.1.2.14"/>
    </reaction>
</comment>
<accession>A0A0G3EF12</accession>
<name>A0A0G3EF12_9BACT</name>
<gene>
    <name evidence="9" type="primary">eda</name>
    <name evidence="9" type="ORF">L21SP4_01676</name>
</gene>
<dbReference type="PROSITE" id="PS00160">
    <property type="entry name" value="ALDOLASE_KDPG_KHG_2"/>
    <property type="match status" value="1"/>
</dbReference>
<evidence type="ECO:0000313" key="10">
    <source>
        <dbReference type="Proteomes" id="UP000035268"/>
    </source>
</evidence>
<keyword evidence="10" id="KW-1185">Reference proteome</keyword>
<dbReference type="PATRIC" id="fig|1609981.3.peg.1742"/>
<reference evidence="9 10" key="2">
    <citation type="journal article" date="2016" name="ISME J.">
        <title>Characterization of the first cultured representative of Verrucomicrobia subdivision 5 indicates the proposal of a novel phylum.</title>
        <authorList>
            <person name="Spring S."/>
            <person name="Bunk B."/>
            <person name="Sproer C."/>
            <person name="Schumann P."/>
            <person name="Rohde M."/>
            <person name="Tindall B.J."/>
            <person name="Klenk H.P."/>
        </authorList>
    </citation>
    <scope>NUCLEOTIDE SEQUENCE [LARGE SCALE GENOMIC DNA]</scope>
    <source>
        <strain evidence="9 10">L21-Fru-AB</strain>
    </source>
</reference>
<dbReference type="InterPro" id="IPR031338">
    <property type="entry name" value="KDPG/KHG_AS_2"/>
</dbReference>
<protein>
    <recommendedName>
        <fullName evidence="5">2-dehydro-3-deoxy-phosphogluconate aldolase</fullName>
        <ecNumber evidence="5">4.1.2.14</ecNumber>
    </recommendedName>
</protein>
<keyword evidence="8" id="KW-0119">Carbohydrate metabolism</keyword>
<dbReference type="OrthoDB" id="9805177at2"/>
<dbReference type="PANTHER" id="PTHR30246:SF1">
    <property type="entry name" value="2-DEHYDRO-3-DEOXY-6-PHOSPHOGALACTONATE ALDOLASE-RELATED"/>
    <property type="match status" value="1"/>
</dbReference>
<keyword evidence="6" id="KW-0456">Lyase</keyword>
<evidence type="ECO:0000256" key="5">
    <source>
        <dbReference type="ARBA" id="ARBA00013063"/>
    </source>
</evidence>
<evidence type="ECO:0000256" key="3">
    <source>
        <dbReference type="ARBA" id="ARBA00006906"/>
    </source>
</evidence>
<dbReference type="RefSeq" id="WP_052882199.1">
    <property type="nucleotide sequence ID" value="NZ_CP010904.1"/>
</dbReference>
<reference evidence="10" key="1">
    <citation type="submission" date="2015-02" db="EMBL/GenBank/DDBJ databases">
        <title>Description and complete genome sequence of the first cultured representative of the subdivision 5 of the Verrucomicrobia phylum.</title>
        <authorList>
            <person name="Spring S."/>
            <person name="Bunk B."/>
            <person name="Sproer C."/>
            <person name="Klenk H.-P."/>
        </authorList>
    </citation>
    <scope>NUCLEOTIDE SEQUENCE [LARGE SCALE GENOMIC DNA]</scope>
    <source>
        <strain evidence="10">L21-Fru-AB</strain>
    </source>
</reference>
<dbReference type="EMBL" id="CP010904">
    <property type="protein sequence ID" value="AKJ64918.1"/>
    <property type="molecule type" value="Genomic_DNA"/>
</dbReference>
<sequence>MDRFRELLAGQRIIAVLVIDEATDAVPLAETLLEGGVGAMELTLRTPAALEAMSVIRERVPEILVGAGTVLTREQVRRVGDAGAAFAVAPGLNRDVMEEAASAELPFAPGVMTPSEIEAAVELGCRTLKFFPAEPCGGLKYLKSAAGPYKHLDLQFIPLGGLNQDNLPGWLESPLICAVGGSWIAPRDLIREHRWEEIGKRAAAAAAVA</sequence>
<evidence type="ECO:0000256" key="1">
    <source>
        <dbReference type="ARBA" id="ARBA00000654"/>
    </source>
</evidence>
<evidence type="ECO:0000256" key="6">
    <source>
        <dbReference type="ARBA" id="ARBA00023239"/>
    </source>
</evidence>
<dbReference type="KEGG" id="vbl:L21SP4_01676"/>
<dbReference type="AlphaFoldDB" id="A0A0G3EF12"/>
<keyword evidence="7" id="KW-0704">Schiff base</keyword>
<dbReference type="PROSITE" id="PS00159">
    <property type="entry name" value="ALDOLASE_KDPG_KHG_1"/>
    <property type="match status" value="1"/>
</dbReference>
<evidence type="ECO:0000313" key="9">
    <source>
        <dbReference type="EMBL" id="AKJ64918.1"/>
    </source>
</evidence>
<dbReference type="NCBIfam" id="TIGR01182">
    <property type="entry name" value="eda"/>
    <property type="match status" value="1"/>
</dbReference>
<dbReference type="PANTHER" id="PTHR30246">
    <property type="entry name" value="2-KETO-3-DEOXY-6-PHOSPHOGLUCONATE ALDOLASE"/>
    <property type="match status" value="1"/>
</dbReference>
<evidence type="ECO:0000256" key="2">
    <source>
        <dbReference type="ARBA" id="ARBA00004736"/>
    </source>
</evidence>
<dbReference type="Gene3D" id="3.20.20.70">
    <property type="entry name" value="Aldolase class I"/>
    <property type="match status" value="1"/>
</dbReference>
<organism evidence="9 10">
    <name type="scientific">Kiritimatiella glycovorans</name>
    <dbReference type="NCBI Taxonomy" id="1307763"/>
    <lineage>
        <taxon>Bacteria</taxon>
        <taxon>Pseudomonadati</taxon>
        <taxon>Kiritimatiellota</taxon>
        <taxon>Kiritimatiellia</taxon>
        <taxon>Kiritimatiellales</taxon>
        <taxon>Kiritimatiellaceae</taxon>
        <taxon>Kiritimatiella</taxon>
    </lineage>
</organism>
<comment type="subunit">
    <text evidence="4">Homotrimer.</text>
</comment>
<dbReference type="STRING" id="1307763.L21SP4_01676"/>
<dbReference type="SUPFAM" id="SSF51569">
    <property type="entry name" value="Aldolase"/>
    <property type="match status" value="1"/>
</dbReference>